<protein>
    <recommendedName>
        <fullName evidence="4">Lj965 prophage protein</fullName>
    </recommendedName>
</protein>
<sequence>MATTIKKATKTVQLGDLELDLKLGGREIFKIERRLGKSMLSLFMDSQGGNKLPPVNEILIVLQGANQNHGVTDKRVIEAFEQYLGDGHTTMDLFNELMELFDESGFFGKKKKKGTKTNTESEEVTLDSVETTEDELM</sequence>
<dbReference type="RefSeq" id="WP_144231526.1">
    <property type="nucleotide sequence ID" value="NZ_CABHMU010000012.1"/>
</dbReference>
<proteinExistence type="predicted"/>
<evidence type="ECO:0000256" key="1">
    <source>
        <dbReference type="SAM" id="MobiDB-lite"/>
    </source>
</evidence>
<dbReference type="EMBL" id="CP071801">
    <property type="protein sequence ID" value="QTD66354.1"/>
    <property type="molecule type" value="Genomic_DNA"/>
</dbReference>
<evidence type="ECO:0000313" key="2">
    <source>
        <dbReference type="EMBL" id="QTD66354.1"/>
    </source>
</evidence>
<gene>
    <name evidence="2" type="ORF">J3E67_000684</name>
</gene>
<feature type="compositionally biased region" description="Acidic residues" evidence="1">
    <location>
        <begin position="120"/>
        <end position="137"/>
    </location>
</feature>
<reference evidence="2" key="1">
    <citation type="submission" date="2021-03" db="EMBL/GenBank/DDBJ databases">
        <title>Whole genome sequence of Lactobacillus gasseri HL75.</title>
        <authorList>
            <person name="Kim J.-M."/>
            <person name="Chung S.H."/>
            <person name="Kim J.-S."/>
        </authorList>
    </citation>
    <scope>NUCLEOTIDE SEQUENCE</scope>
    <source>
        <strain evidence="2">HL75</strain>
    </source>
</reference>
<dbReference type="AlphaFoldDB" id="A0A8A4UYM7"/>
<feature type="region of interest" description="Disordered" evidence="1">
    <location>
        <begin position="109"/>
        <end position="137"/>
    </location>
</feature>
<accession>A0A8A4UYM7</accession>
<dbReference type="Proteomes" id="UP000663932">
    <property type="component" value="Chromosome"/>
</dbReference>
<evidence type="ECO:0000313" key="3">
    <source>
        <dbReference type="Proteomes" id="UP000663932"/>
    </source>
</evidence>
<dbReference type="Pfam" id="PF19591">
    <property type="entry name" value="DUF6096"/>
    <property type="match status" value="1"/>
</dbReference>
<organism evidence="2 3">
    <name type="scientific">Lactobacillus gasseri</name>
    <dbReference type="NCBI Taxonomy" id="1596"/>
    <lineage>
        <taxon>Bacteria</taxon>
        <taxon>Bacillati</taxon>
        <taxon>Bacillota</taxon>
        <taxon>Bacilli</taxon>
        <taxon>Lactobacillales</taxon>
        <taxon>Lactobacillaceae</taxon>
        <taxon>Lactobacillus</taxon>
    </lineage>
</organism>
<evidence type="ECO:0008006" key="4">
    <source>
        <dbReference type="Google" id="ProtNLM"/>
    </source>
</evidence>
<name>A0A8A4UYM7_LACGS</name>
<dbReference type="InterPro" id="IPR046078">
    <property type="entry name" value="DUF6096"/>
</dbReference>